<dbReference type="PANTHER" id="PTHR25466">
    <property type="entry name" value="T-LYMPHOCYTE ACTIVATION ANTIGEN"/>
    <property type="match status" value="1"/>
</dbReference>
<dbReference type="SMART" id="SM00409">
    <property type="entry name" value="IG"/>
    <property type="match status" value="8"/>
</dbReference>
<keyword evidence="8" id="KW-0675">Receptor</keyword>
<keyword evidence="7" id="KW-1015">Disulfide bond</keyword>
<evidence type="ECO:0000256" key="1">
    <source>
        <dbReference type="ARBA" id="ARBA00004251"/>
    </source>
</evidence>
<accession>A0A669BHC0</accession>
<keyword evidence="10" id="KW-0393">Immunoglobulin domain</keyword>
<dbReference type="InParanoid" id="A0A669BHC0"/>
<dbReference type="GO" id="GO:0042130">
    <property type="term" value="P:negative regulation of T cell proliferation"/>
    <property type="evidence" value="ECO:0007669"/>
    <property type="project" value="TreeGrafter"/>
</dbReference>
<evidence type="ECO:0000313" key="14">
    <source>
        <dbReference type="Proteomes" id="UP000005207"/>
    </source>
</evidence>
<keyword evidence="3" id="KW-0812">Transmembrane</keyword>
<evidence type="ECO:0000256" key="8">
    <source>
        <dbReference type="ARBA" id="ARBA00023170"/>
    </source>
</evidence>
<dbReference type="AlphaFoldDB" id="A0A669BHC0"/>
<dbReference type="InterPro" id="IPR003598">
    <property type="entry name" value="Ig_sub2"/>
</dbReference>
<dbReference type="Proteomes" id="UP000005207">
    <property type="component" value="Linkage group LG3"/>
</dbReference>
<comment type="subcellular location">
    <subcellularLocation>
        <location evidence="1">Cell membrane</location>
        <topology evidence="1">Single-pass type I membrane protein</topology>
    </subcellularLocation>
</comment>
<feature type="chain" id="PRO_5025327848" description="Ig-like domain-containing protein" evidence="11">
    <location>
        <begin position="23"/>
        <end position="878"/>
    </location>
</feature>
<reference evidence="13" key="2">
    <citation type="submission" date="2025-08" db="UniProtKB">
        <authorList>
            <consortium name="Ensembl"/>
        </authorList>
    </citation>
    <scope>IDENTIFICATION</scope>
</reference>
<evidence type="ECO:0000256" key="11">
    <source>
        <dbReference type="SAM" id="SignalP"/>
    </source>
</evidence>
<dbReference type="GO" id="GO:0006955">
    <property type="term" value="P:immune response"/>
    <property type="evidence" value="ECO:0007669"/>
    <property type="project" value="TreeGrafter"/>
</dbReference>
<evidence type="ECO:0000256" key="2">
    <source>
        <dbReference type="ARBA" id="ARBA00022475"/>
    </source>
</evidence>
<evidence type="ECO:0000256" key="7">
    <source>
        <dbReference type="ARBA" id="ARBA00023157"/>
    </source>
</evidence>
<dbReference type="GO" id="GO:0042102">
    <property type="term" value="P:positive regulation of T cell proliferation"/>
    <property type="evidence" value="ECO:0007669"/>
    <property type="project" value="TreeGrafter"/>
</dbReference>
<keyword evidence="2" id="KW-1003">Cell membrane</keyword>
<dbReference type="PROSITE" id="PS50835">
    <property type="entry name" value="IG_LIKE"/>
    <property type="match status" value="8"/>
</dbReference>
<evidence type="ECO:0000313" key="13">
    <source>
        <dbReference type="Ensembl" id="ENSONIP00000035128.1"/>
    </source>
</evidence>
<dbReference type="SUPFAM" id="SSF48726">
    <property type="entry name" value="Immunoglobulin"/>
    <property type="match status" value="8"/>
</dbReference>
<dbReference type="InterPro" id="IPR013106">
    <property type="entry name" value="Ig_V-set"/>
</dbReference>
<evidence type="ECO:0000256" key="4">
    <source>
        <dbReference type="ARBA" id="ARBA00022729"/>
    </source>
</evidence>
<feature type="domain" description="Ig-like" evidence="12">
    <location>
        <begin position="1"/>
        <end position="117"/>
    </location>
</feature>
<dbReference type="InterPro" id="IPR007110">
    <property type="entry name" value="Ig-like_dom"/>
</dbReference>
<keyword evidence="14" id="KW-1185">Reference proteome</keyword>
<dbReference type="GeneTree" id="ENSGT00940000168410"/>
<dbReference type="InterPro" id="IPR013783">
    <property type="entry name" value="Ig-like_fold"/>
</dbReference>
<proteinExistence type="predicted"/>
<protein>
    <recommendedName>
        <fullName evidence="12">Ig-like domain-containing protein</fullName>
    </recommendedName>
</protein>
<dbReference type="Gene3D" id="2.60.40.10">
    <property type="entry name" value="Immunoglobulins"/>
    <property type="match status" value="8"/>
</dbReference>
<keyword evidence="9" id="KW-0325">Glycoprotein</keyword>
<dbReference type="SMART" id="SM00408">
    <property type="entry name" value="IGc2"/>
    <property type="match status" value="8"/>
</dbReference>
<feature type="domain" description="Ig-like" evidence="12">
    <location>
        <begin position="523"/>
        <end position="633"/>
    </location>
</feature>
<feature type="domain" description="Ig-like" evidence="12">
    <location>
        <begin position="639"/>
        <end position="738"/>
    </location>
</feature>
<dbReference type="InterPro" id="IPR051713">
    <property type="entry name" value="T-cell_Activation_Regulation"/>
</dbReference>
<dbReference type="GO" id="GO:0071222">
    <property type="term" value="P:cellular response to lipopolysaccharide"/>
    <property type="evidence" value="ECO:0007669"/>
    <property type="project" value="TreeGrafter"/>
</dbReference>
<dbReference type="SMART" id="SM00406">
    <property type="entry name" value="IGv"/>
    <property type="match status" value="5"/>
</dbReference>
<dbReference type="GO" id="GO:0007166">
    <property type="term" value="P:cell surface receptor signaling pathway"/>
    <property type="evidence" value="ECO:0007669"/>
    <property type="project" value="TreeGrafter"/>
</dbReference>
<organism evidence="13 14">
    <name type="scientific">Oreochromis niloticus</name>
    <name type="common">Nile tilapia</name>
    <name type="synonym">Tilapia nilotica</name>
    <dbReference type="NCBI Taxonomy" id="8128"/>
    <lineage>
        <taxon>Eukaryota</taxon>
        <taxon>Metazoa</taxon>
        <taxon>Chordata</taxon>
        <taxon>Craniata</taxon>
        <taxon>Vertebrata</taxon>
        <taxon>Euteleostomi</taxon>
        <taxon>Actinopterygii</taxon>
        <taxon>Neopterygii</taxon>
        <taxon>Teleostei</taxon>
        <taxon>Neoteleostei</taxon>
        <taxon>Acanthomorphata</taxon>
        <taxon>Ovalentaria</taxon>
        <taxon>Cichlomorphae</taxon>
        <taxon>Cichliformes</taxon>
        <taxon>Cichlidae</taxon>
        <taxon>African cichlids</taxon>
        <taxon>Pseudocrenilabrinae</taxon>
        <taxon>Oreochromini</taxon>
        <taxon>Oreochromis</taxon>
    </lineage>
</organism>
<dbReference type="GO" id="GO:0009897">
    <property type="term" value="C:external side of plasma membrane"/>
    <property type="evidence" value="ECO:0007669"/>
    <property type="project" value="TreeGrafter"/>
</dbReference>
<keyword evidence="4 11" id="KW-0732">Signal</keyword>
<reference evidence="14" key="1">
    <citation type="submission" date="2012-01" db="EMBL/GenBank/DDBJ databases">
        <title>The Genome Sequence of Oreochromis niloticus (Nile Tilapia).</title>
        <authorList>
            <consortium name="Broad Institute Genome Assembly Team"/>
            <consortium name="Broad Institute Sequencing Platform"/>
            <person name="Di Palma F."/>
            <person name="Johnson J."/>
            <person name="Lander E.S."/>
            <person name="Lindblad-Toh K."/>
        </authorList>
    </citation>
    <scope>NUCLEOTIDE SEQUENCE [LARGE SCALE GENOMIC DNA]</scope>
</reference>
<dbReference type="Ensembl" id="ENSONIT00000061274.1">
    <property type="protein sequence ID" value="ENSONIP00000035128.1"/>
    <property type="gene ID" value="ENSONIG00000004440.2"/>
</dbReference>
<evidence type="ECO:0000256" key="9">
    <source>
        <dbReference type="ARBA" id="ARBA00023180"/>
    </source>
</evidence>
<reference evidence="13" key="3">
    <citation type="submission" date="2025-09" db="UniProtKB">
        <authorList>
            <consortium name="Ensembl"/>
        </authorList>
    </citation>
    <scope>IDENTIFICATION</scope>
</reference>
<evidence type="ECO:0000256" key="5">
    <source>
        <dbReference type="ARBA" id="ARBA00022989"/>
    </source>
</evidence>
<dbReference type="InterPro" id="IPR003599">
    <property type="entry name" value="Ig_sub"/>
</dbReference>
<evidence type="ECO:0000259" key="12">
    <source>
        <dbReference type="PROSITE" id="PS50835"/>
    </source>
</evidence>
<evidence type="ECO:0000256" key="10">
    <source>
        <dbReference type="ARBA" id="ARBA00023319"/>
    </source>
</evidence>
<dbReference type="GO" id="GO:0031295">
    <property type="term" value="P:T cell costimulation"/>
    <property type="evidence" value="ECO:0007669"/>
    <property type="project" value="TreeGrafter"/>
</dbReference>
<evidence type="ECO:0000256" key="6">
    <source>
        <dbReference type="ARBA" id="ARBA00023136"/>
    </source>
</evidence>
<name>A0A669BHC0_ORENI</name>
<feature type="domain" description="Ig-like" evidence="12">
    <location>
        <begin position="434"/>
        <end position="522"/>
    </location>
</feature>
<evidence type="ECO:0000256" key="3">
    <source>
        <dbReference type="ARBA" id="ARBA00022692"/>
    </source>
</evidence>
<dbReference type="InterPro" id="IPR036179">
    <property type="entry name" value="Ig-like_dom_sf"/>
</dbReference>
<feature type="domain" description="Ig-like" evidence="12">
    <location>
        <begin position="314"/>
        <end position="428"/>
    </location>
</feature>
<dbReference type="Pfam" id="PF07686">
    <property type="entry name" value="V-set"/>
    <property type="match status" value="8"/>
</dbReference>
<keyword evidence="5" id="KW-1133">Transmembrane helix</keyword>
<feature type="domain" description="Ig-like" evidence="12">
    <location>
        <begin position="212"/>
        <end position="305"/>
    </location>
</feature>
<sequence>MSVCVHVLLSVLQVEMVEVTQGEKSVLLPFRIKDDLSLDVTLLWRHEKVTVHAYQRGQNQSVLIGQDYEGRTEMKKDPLNNKDFSLTLKDLRLTDRGVYTCTVHNKDGHMLLQKAVTLSVRVPEVQMVETVKGVQSVLLPFTTDIKLQDVTAEWKHEDKKVPQGRAEMKKDPLTIGDLSLTLKDLHLTDSGVYTCTVYNKDGHMLLQKSVTLSVRVLQVEMVEVTQGEKSVLLPFRIKDDLPVDVTLLWRHENVTVHTYQRDQYQPDIQGRTEMNKDPLTTKDLSLTLKDLHLTDSGVYTCTVYNKDGHMLLQKSVTLSVREYQLEMVEVTQGKEFVLLPFKIKEGFTQDVKVEWKHKNKMVHEYQIGKDQCHLKGQDQKQRTEMKKDPLNTKDLSLTLKDLHLTDSGVYTCTVYNKDGHMLLQKSVTLSVRVPEVQMVETVKGVQSVLLPFTTDIKLQDVTAEWKHEDRKVPQGQAEMKKDPLTTGDLSLTLKDLHLTDSGVYTCTVYNKDGHMLLQKSVTLSVKEYQLEMVEVTQGKEFVLLPFKIKEGFTQDVKVEWKHKNKMVHEYQIGKDQCHLKGQDQKQRTEMKKDPLNTKDLSLTLKDLHLTDSGVYTCTVYNKDGHMLLRKSVTLSVRVPEVQMVETVKGVQSVLLPFTTDIKLQDVTAEWKHEDKKVHVYKGDQNQSYIQSRTEVKNEQIKNGDLSLTLKDLHLTDSGVYTCTVYNKDGHMLLQKSVTLSVKEYQLEMVEVTQGKEFVLLPFKIKEGFTQDVKVEWKHKNKMVHEYQIGKDQCHLKGQDQKQRTEMKKDPLNTKDLSLTLKDLHLTDSGVYTCTVYNKDGHMLLRKSVTLSVRGECYSCLSTVQNRYRFISNKTEFRD</sequence>
<dbReference type="PANTHER" id="PTHR25466:SF14">
    <property type="entry name" value="BUTYROPHILIN SUBFAMILY 2 MEMBER A2-LIKE-RELATED"/>
    <property type="match status" value="1"/>
</dbReference>
<feature type="domain" description="Ig-like" evidence="12">
    <location>
        <begin position="123"/>
        <end position="211"/>
    </location>
</feature>
<dbReference type="FunCoup" id="A0A669BHC0">
    <property type="interactions" value="18"/>
</dbReference>
<keyword evidence="6" id="KW-0472">Membrane</keyword>
<feature type="signal peptide" evidence="11">
    <location>
        <begin position="1"/>
        <end position="22"/>
    </location>
</feature>
<feature type="domain" description="Ig-like" evidence="12">
    <location>
        <begin position="739"/>
        <end position="849"/>
    </location>
</feature>